<keyword evidence="1" id="KW-0472">Membrane</keyword>
<dbReference type="KEGG" id="sphi:TS85_06800"/>
<evidence type="ECO:0000313" key="3">
    <source>
        <dbReference type="Proteomes" id="UP000032300"/>
    </source>
</evidence>
<feature type="transmembrane region" description="Helical" evidence="1">
    <location>
        <begin position="6"/>
        <end position="24"/>
    </location>
</feature>
<dbReference type="AlphaFoldDB" id="A0A7U4J7A0"/>
<keyword evidence="1" id="KW-0812">Transmembrane</keyword>
<reference evidence="2 3" key="2">
    <citation type="submission" date="2015-02" db="EMBL/GenBank/DDBJ databases">
        <title>The complete genome of Sphingomonas hengshuiensis sp. WHSC-8 isolated from soil of Hengshui Lake.</title>
        <authorList>
            <person name="Wei S."/>
            <person name="Guo J."/>
            <person name="Su C."/>
            <person name="Wu R."/>
            <person name="Zhang Z."/>
            <person name="Liang K."/>
            <person name="Li H."/>
            <person name="Wang T."/>
            <person name="Liu H."/>
            <person name="Zhang C."/>
            <person name="Li Z."/>
            <person name="Wang Q."/>
            <person name="Meng J."/>
        </authorList>
    </citation>
    <scope>NUCLEOTIDE SEQUENCE [LARGE SCALE GENOMIC DNA]</scope>
    <source>
        <strain evidence="2 3">WHSC-8</strain>
    </source>
</reference>
<dbReference type="Proteomes" id="UP000032300">
    <property type="component" value="Chromosome"/>
</dbReference>
<keyword evidence="3" id="KW-1185">Reference proteome</keyword>
<evidence type="ECO:0000313" key="2">
    <source>
        <dbReference type="EMBL" id="AJP71550.1"/>
    </source>
</evidence>
<sequence>MFRGEIVRNAMIVVSVMLALYLGWPLAFGGPNRVVETPAEARGVGATVAPQPGLSVAAALASALETVRAAKPETCYKRYRREVNLCDGASGAACRLGAADHWDMCEATGFWPK</sequence>
<organism evidence="2 3">
    <name type="scientific">Sphingomonas hengshuiensis</name>
    <dbReference type="NCBI Taxonomy" id="1609977"/>
    <lineage>
        <taxon>Bacteria</taxon>
        <taxon>Pseudomonadati</taxon>
        <taxon>Pseudomonadota</taxon>
        <taxon>Alphaproteobacteria</taxon>
        <taxon>Sphingomonadales</taxon>
        <taxon>Sphingomonadaceae</taxon>
        <taxon>Sphingomonas</taxon>
    </lineage>
</organism>
<gene>
    <name evidence="2" type="ORF">TS85_06800</name>
</gene>
<keyword evidence="1" id="KW-1133">Transmembrane helix</keyword>
<protein>
    <submittedName>
        <fullName evidence="2">Uncharacterized protein</fullName>
    </submittedName>
</protein>
<reference evidence="2 3" key="1">
    <citation type="journal article" date="2015" name="Int. J. Syst. Evol. Microbiol.">
        <title>Sphingomonas hengshuiensis sp. nov., isolated from lake wetland.</title>
        <authorList>
            <person name="Wei S."/>
            <person name="Wang T."/>
            <person name="Liu H."/>
            <person name="Zhang C."/>
            <person name="Guo J."/>
            <person name="Wang Q."/>
            <person name="Liang K."/>
            <person name="Zhang Z."/>
        </authorList>
    </citation>
    <scope>NUCLEOTIDE SEQUENCE [LARGE SCALE GENOMIC DNA]</scope>
    <source>
        <strain evidence="2 3">WHSC-8</strain>
    </source>
</reference>
<accession>A0A7U4J7A0</accession>
<evidence type="ECO:0000256" key="1">
    <source>
        <dbReference type="SAM" id="Phobius"/>
    </source>
</evidence>
<name>A0A7U4J7A0_9SPHN</name>
<proteinExistence type="predicted"/>
<dbReference type="EMBL" id="CP010836">
    <property type="protein sequence ID" value="AJP71550.1"/>
    <property type="molecule type" value="Genomic_DNA"/>
</dbReference>